<dbReference type="SUPFAM" id="SSF52833">
    <property type="entry name" value="Thioredoxin-like"/>
    <property type="match status" value="1"/>
</dbReference>
<name>A0AAE8YPU2_9CAUD</name>
<dbReference type="EMBL" id="OK499987">
    <property type="protein sequence ID" value="UGO47956.1"/>
    <property type="molecule type" value="Genomic_DNA"/>
</dbReference>
<reference evidence="1 2" key="1">
    <citation type="submission" date="2021-10" db="EMBL/GenBank/DDBJ databases">
        <authorList>
            <person name="Lavering E.D."/>
            <person name="James R."/>
            <person name="Fairholm J.D."/>
            <person name="Ogilvie B.H."/>
            <person name="Thurgood T.L."/>
            <person name="Robison R.A."/>
            <person name="Grose J.H."/>
        </authorList>
    </citation>
    <scope>NUCLEOTIDE SEQUENCE [LARGE SCALE GENOMIC DNA]</scope>
</reference>
<evidence type="ECO:0000313" key="1">
    <source>
        <dbReference type="EMBL" id="UGO47956.1"/>
    </source>
</evidence>
<organism evidence="1 2">
    <name type="scientific">Bacillus phage vB_BanS_MrDarsey</name>
    <dbReference type="NCBI Taxonomy" id="2894787"/>
    <lineage>
        <taxon>Viruses</taxon>
        <taxon>Duplodnaviria</taxon>
        <taxon>Heunggongvirae</taxon>
        <taxon>Uroviricota</taxon>
        <taxon>Caudoviricetes</taxon>
        <taxon>Joanripponvirinae</taxon>
        <taxon>Tsamsavirus</taxon>
        <taxon>Tsamsavirus mrdarsey</taxon>
    </lineage>
</organism>
<sequence>MKLFKLEKTNCAPCRNADVSLKENFGVELAKEDKINMNMNPDIAMKLEIMQAPTFLLLKEDKTLAELKKMSKEEIEAITVTMYSGAGLMKLKELLELSGKLS</sequence>
<protein>
    <submittedName>
        <fullName evidence="1">Thioredoxin</fullName>
    </submittedName>
</protein>
<proteinExistence type="predicted"/>
<evidence type="ECO:0000313" key="2">
    <source>
        <dbReference type="Proteomes" id="UP000827753"/>
    </source>
</evidence>
<dbReference type="Gene3D" id="3.40.30.10">
    <property type="entry name" value="Glutaredoxin"/>
    <property type="match status" value="1"/>
</dbReference>
<dbReference type="Proteomes" id="UP000827753">
    <property type="component" value="Segment"/>
</dbReference>
<gene>
    <name evidence="1" type="ORF">MRDARSEY_124</name>
</gene>
<dbReference type="CDD" id="cd02947">
    <property type="entry name" value="TRX_family"/>
    <property type="match status" value="1"/>
</dbReference>
<accession>A0AAE8YPU2</accession>
<dbReference type="InterPro" id="IPR036249">
    <property type="entry name" value="Thioredoxin-like_sf"/>
</dbReference>
<keyword evidence="2" id="KW-1185">Reference proteome</keyword>